<dbReference type="EMBL" id="KN838650">
    <property type="protein sequence ID" value="KIJ99279.1"/>
    <property type="molecule type" value="Genomic_DNA"/>
</dbReference>
<reference evidence="2 3" key="1">
    <citation type="submission" date="2014-04" db="EMBL/GenBank/DDBJ databases">
        <authorList>
            <consortium name="DOE Joint Genome Institute"/>
            <person name="Kuo A."/>
            <person name="Kohler A."/>
            <person name="Nagy L.G."/>
            <person name="Floudas D."/>
            <person name="Copeland A."/>
            <person name="Barry K.W."/>
            <person name="Cichocki N."/>
            <person name="Veneault-Fourrey C."/>
            <person name="LaButti K."/>
            <person name="Lindquist E.A."/>
            <person name="Lipzen A."/>
            <person name="Lundell T."/>
            <person name="Morin E."/>
            <person name="Murat C."/>
            <person name="Sun H."/>
            <person name="Tunlid A."/>
            <person name="Henrissat B."/>
            <person name="Grigoriev I.V."/>
            <person name="Hibbett D.S."/>
            <person name="Martin F."/>
            <person name="Nordberg H.P."/>
            <person name="Cantor M.N."/>
            <person name="Hua S.X."/>
        </authorList>
    </citation>
    <scope>NUCLEOTIDE SEQUENCE [LARGE SCALE GENOMIC DNA]</scope>
    <source>
        <strain evidence="2 3">LaAM-08-1</strain>
    </source>
</reference>
<feature type="signal peptide" evidence="1">
    <location>
        <begin position="1"/>
        <end position="23"/>
    </location>
</feature>
<sequence>MSTLSFFRFPLISIFAWLQFAMAYPVLRDAGSLGSFANSEGKFILAHLFSLDGSTEEFLDHNVPNVFSALATWGTEVKPIFFKKFKAAFKDFTSKYNTSRSCFIFSDYVSRCGTNPDFEIDRKGIVNPNAVKGQDLCTKDGDSEVEFLDQNVPSLFNILATWGTERYALDLDVYHQQVKPIFITGFKAAFNAFISKYGAFRSSATFGLTFLTRCGNNPDFEIDRNGIVNPNAIRGRDLCTRVAYKTVY</sequence>
<evidence type="ECO:0000256" key="1">
    <source>
        <dbReference type="SAM" id="SignalP"/>
    </source>
</evidence>
<reference evidence="3" key="2">
    <citation type="submission" date="2015-01" db="EMBL/GenBank/DDBJ databases">
        <title>Evolutionary Origins and Diversification of the Mycorrhizal Mutualists.</title>
        <authorList>
            <consortium name="DOE Joint Genome Institute"/>
            <consortium name="Mycorrhizal Genomics Consortium"/>
            <person name="Kohler A."/>
            <person name="Kuo A."/>
            <person name="Nagy L.G."/>
            <person name="Floudas D."/>
            <person name="Copeland A."/>
            <person name="Barry K.W."/>
            <person name="Cichocki N."/>
            <person name="Veneault-Fourrey C."/>
            <person name="LaButti K."/>
            <person name="Lindquist E.A."/>
            <person name="Lipzen A."/>
            <person name="Lundell T."/>
            <person name="Morin E."/>
            <person name="Murat C."/>
            <person name="Riley R."/>
            <person name="Ohm R."/>
            <person name="Sun H."/>
            <person name="Tunlid A."/>
            <person name="Henrissat B."/>
            <person name="Grigoriev I.V."/>
            <person name="Hibbett D.S."/>
            <person name="Martin F."/>
        </authorList>
    </citation>
    <scope>NUCLEOTIDE SEQUENCE [LARGE SCALE GENOMIC DNA]</scope>
    <source>
        <strain evidence="3">LaAM-08-1</strain>
    </source>
</reference>
<feature type="chain" id="PRO_5002216180" evidence="1">
    <location>
        <begin position="24"/>
        <end position="248"/>
    </location>
</feature>
<keyword evidence="3" id="KW-1185">Reference proteome</keyword>
<protein>
    <submittedName>
        <fullName evidence="2">Uncharacterized protein</fullName>
    </submittedName>
</protein>
<gene>
    <name evidence="2" type="ORF">K443DRAFT_123307</name>
</gene>
<evidence type="ECO:0000313" key="3">
    <source>
        <dbReference type="Proteomes" id="UP000054477"/>
    </source>
</evidence>
<dbReference type="OrthoDB" id="3032154at2759"/>
<evidence type="ECO:0000313" key="2">
    <source>
        <dbReference type="EMBL" id="KIJ99279.1"/>
    </source>
</evidence>
<keyword evidence="1" id="KW-0732">Signal</keyword>
<dbReference type="HOGENOM" id="CLU_1120311_0_0_1"/>
<organism evidence="2 3">
    <name type="scientific">Laccaria amethystina LaAM-08-1</name>
    <dbReference type="NCBI Taxonomy" id="1095629"/>
    <lineage>
        <taxon>Eukaryota</taxon>
        <taxon>Fungi</taxon>
        <taxon>Dikarya</taxon>
        <taxon>Basidiomycota</taxon>
        <taxon>Agaricomycotina</taxon>
        <taxon>Agaricomycetes</taxon>
        <taxon>Agaricomycetidae</taxon>
        <taxon>Agaricales</taxon>
        <taxon>Agaricineae</taxon>
        <taxon>Hydnangiaceae</taxon>
        <taxon>Laccaria</taxon>
    </lineage>
</organism>
<dbReference type="Proteomes" id="UP000054477">
    <property type="component" value="Unassembled WGS sequence"/>
</dbReference>
<name>A0A0C9WNP4_9AGAR</name>
<proteinExistence type="predicted"/>
<dbReference type="AlphaFoldDB" id="A0A0C9WNP4"/>
<accession>A0A0C9WNP4</accession>